<sequence length="172" mass="19613">MSQPPPSSLMEESSSVPNKQEQSNPEPQPNLLPAAKMLSLRKYGRVALGFIFPFKVSVPRAAERLPAIKELLGSTDPAGEIPLKFMPEVISRLHLFFKYLCRDIHDVWPHAFVCGVRDPVTSITMQGVMLTDNFDPRHSQIPTRAQVEQIQNILDWKEKLKWYHVEFDSDAM</sequence>
<feature type="compositionally biased region" description="Low complexity" evidence="1">
    <location>
        <begin position="8"/>
        <end position="17"/>
    </location>
</feature>
<reference evidence="2" key="1">
    <citation type="submission" date="2022-08" db="EMBL/GenBank/DDBJ databases">
        <authorList>
            <consortium name="DOE Joint Genome Institute"/>
            <person name="Min B."/>
            <person name="Riley R."/>
            <person name="Sierra-Patev S."/>
            <person name="Naranjo-Ortiz M."/>
            <person name="Looney B."/>
            <person name="Konkel Z."/>
            <person name="Slot J.C."/>
            <person name="Sakamoto Y."/>
            <person name="Steenwyk J.L."/>
            <person name="Rokas A."/>
            <person name="Carro J."/>
            <person name="Camarero S."/>
            <person name="Ferreira P."/>
            <person name="Molpeceres G."/>
            <person name="Ruiz-Duenas F.J."/>
            <person name="Serrano A."/>
            <person name="Henrissat B."/>
            <person name="Drula E."/>
            <person name="Hughes K.W."/>
            <person name="Mata J.L."/>
            <person name="Ishikawa N.K."/>
            <person name="Vargas-Isla R."/>
            <person name="Ushijima S."/>
            <person name="Smith C.A."/>
            <person name="Ahrendt S."/>
            <person name="Andreopoulos W."/>
            <person name="He G."/>
            <person name="Labutti K."/>
            <person name="Lipzen A."/>
            <person name="Ng V."/>
            <person name="Sandor L."/>
            <person name="Barry K."/>
            <person name="Martinez A.T."/>
            <person name="Xiao Y."/>
            <person name="Gibbons J.G."/>
            <person name="Terashima K."/>
            <person name="Hibbett D.S."/>
            <person name="Grigoriev I.V."/>
        </authorList>
    </citation>
    <scope>NUCLEOTIDE SEQUENCE</scope>
    <source>
        <strain evidence="2">TFB9207</strain>
    </source>
</reference>
<name>A0AA38PE26_9AGAR</name>
<accession>A0AA38PE26</accession>
<dbReference type="Proteomes" id="UP001163846">
    <property type="component" value="Unassembled WGS sequence"/>
</dbReference>
<dbReference type="EMBL" id="MU806057">
    <property type="protein sequence ID" value="KAJ3840958.1"/>
    <property type="molecule type" value="Genomic_DNA"/>
</dbReference>
<evidence type="ECO:0000313" key="2">
    <source>
        <dbReference type="EMBL" id="KAJ3840958.1"/>
    </source>
</evidence>
<dbReference type="AlphaFoldDB" id="A0AA38PE26"/>
<proteinExistence type="predicted"/>
<evidence type="ECO:0000313" key="3">
    <source>
        <dbReference type="Proteomes" id="UP001163846"/>
    </source>
</evidence>
<organism evidence="2 3">
    <name type="scientific">Lentinula raphanica</name>
    <dbReference type="NCBI Taxonomy" id="153919"/>
    <lineage>
        <taxon>Eukaryota</taxon>
        <taxon>Fungi</taxon>
        <taxon>Dikarya</taxon>
        <taxon>Basidiomycota</taxon>
        <taxon>Agaricomycotina</taxon>
        <taxon>Agaricomycetes</taxon>
        <taxon>Agaricomycetidae</taxon>
        <taxon>Agaricales</taxon>
        <taxon>Marasmiineae</taxon>
        <taxon>Omphalotaceae</taxon>
        <taxon>Lentinula</taxon>
    </lineage>
</organism>
<comment type="caution">
    <text evidence="2">The sequence shown here is derived from an EMBL/GenBank/DDBJ whole genome shotgun (WGS) entry which is preliminary data.</text>
</comment>
<protein>
    <submittedName>
        <fullName evidence="2">Uncharacterized protein</fullName>
    </submittedName>
</protein>
<feature type="region of interest" description="Disordered" evidence="1">
    <location>
        <begin position="1"/>
        <end position="31"/>
    </location>
</feature>
<keyword evidence="3" id="KW-1185">Reference proteome</keyword>
<evidence type="ECO:0000256" key="1">
    <source>
        <dbReference type="SAM" id="MobiDB-lite"/>
    </source>
</evidence>
<gene>
    <name evidence="2" type="ORF">F5878DRAFT_42415</name>
</gene>